<keyword evidence="6 10" id="KW-0653">Protein transport</keyword>
<evidence type="ECO:0000256" key="11">
    <source>
        <dbReference type="SAM" id="MobiDB-lite"/>
    </source>
</evidence>
<evidence type="ECO:0000256" key="9">
    <source>
        <dbReference type="ARBA" id="ARBA00023136"/>
    </source>
</evidence>
<dbReference type="NCBIfam" id="NF001940">
    <property type="entry name" value="PRK00720.1"/>
    <property type="match status" value="1"/>
</dbReference>
<dbReference type="HAMAP" id="MF_00236">
    <property type="entry name" value="TatA_E"/>
    <property type="match status" value="1"/>
</dbReference>
<dbReference type="PANTHER" id="PTHR42982:SF1">
    <property type="entry name" value="SEC-INDEPENDENT PROTEIN TRANSLOCASE PROTEIN TATA"/>
    <property type="match status" value="1"/>
</dbReference>
<dbReference type="PANTHER" id="PTHR42982">
    <property type="entry name" value="SEC-INDEPENDENT PROTEIN TRANSLOCASE PROTEIN TATA"/>
    <property type="match status" value="1"/>
</dbReference>
<dbReference type="Pfam" id="PF02416">
    <property type="entry name" value="TatA_B_E"/>
    <property type="match status" value="1"/>
</dbReference>
<evidence type="ECO:0000256" key="4">
    <source>
        <dbReference type="ARBA" id="ARBA00022519"/>
    </source>
</evidence>
<evidence type="ECO:0000256" key="3">
    <source>
        <dbReference type="ARBA" id="ARBA00022475"/>
    </source>
</evidence>
<evidence type="ECO:0000256" key="7">
    <source>
        <dbReference type="ARBA" id="ARBA00022989"/>
    </source>
</evidence>
<evidence type="ECO:0000256" key="8">
    <source>
        <dbReference type="ARBA" id="ARBA00023010"/>
    </source>
</evidence>
<keyword evidence="5 10" id="KW-0812">Transmembrane</keyword>
<keyword evidence="7 10" id="KW-1133">Transmembrane helix</keyword>
<comment type="function">
    <text evidence="10">Part of the twin-arginine translocation (Tat) system that transports large folded proteins containing a characteristic twin-arginine motif in their signal peptide across membranes. TatA could form the protein-conducting channel of the Tat system.</text>
</comment>
<comment type="subunit">
    <text evidence="10">The Tat system comprises two distinct complexes: a TatABC complex, containing multiple copies of TatA, TatB and TatC subunits, and a separate TatA complex, containing only TatA subunits. Substrates initially bind to the TatABC complex, which probably triggers association of the separate TatA complex to form the active translocon.</text>
</comment>
<dbReference type="NCBIfam" id="TIGR01411">
    <property type="entry name" value="tatAE"/>
    <property type="match status" value="1"/>
</dbReference>
<organism evidence="12 13">
    <name type="scientific">Sphingopyxis jiangsuensis</name>
    <dbReference type="NCBI Taxonomy" id="2871171"/>
    <lineage>
        <taxon>Bacteria</taxon>
        <taxon>Pseudomonadati</taxon>
        <taxon>Pseudomonadota</taxon>
        <taxon>Alphaproteobacteria</taxon>
        <taxon>Sphingomonadales</taxon>
        <taxon>Sphingomonadaceae</taxon>
        <taxon>Sphingopyxis</taxon>
    </lineage>
</organism>
<dbReference type="InterPro" id="IPR006312">
    <property type="entry name" value="TatA/E"/>
</dbReference>
<evidence type="ECO:0000313" key="12">
    <source>
        <dbReference type="EMBL" id="MBY4636620.1"/>
    </source>
</evidence>
<comment type="subcellular location">
    <subcellularLocation>
        <location evidence="1 10">Cell membrane</location>
        <topology evidence="1 10">Single-pass membrane protein</topology>
    </subcellularLocation>
</comment>
<feature type="region of interest" description="Disordered" evidence="11">
    <location>
        <begin position="40"/>
        <end position="75"/>
    </location>
</feature>
<protein>
    <recommendedName>
        <fullName evidence="10">Sec-independent protein translocase protein TatA</fullName>
    </recommendedName>
</protein>
<evidence type="ECO:0000256" key="10">
    <source>
        <dbReference type="HAMAP-Rule" id="MF_00236"/>
    </source>
</evidence>
<keyword evidence="3 10" id="KW-1003">Cell membrane</keyword>
<gene>
    <name evidence="10" type="primary">tatA</name>
    <name evidence="12" type="ORF">K5P26_05645</name>
</gene>
<comment type="similarity">
    <text evidence="10">Belongs to the TatA/E family.</text>
</comment>
<accession>A0ABS7MC76</accession>
<dbReference type="RefSeq" id="WP_201925697.1">
    <property type="nucleotide sequence ID" value="NZ_JAERPO010000001.1"/>
</dbReference>
<dbReference type="InterPro" id="IPR003369">
    <property type="entry name" value="TatA/B/E"/>
</dbReference>
<evidence type="ECO:0000313" key="13">
    <source>
        <dbReference type="Proteomes" id="UP001166571"/>
    </source>
</evidence>
<keyword evidence="13" id="KW-1185">Reference proteome</keyword>
<sequence length="75" mass="8187">MGSFSIWHWLVVGIIILLLFGKGRFSDMMGDVAKGIKSFKKGMSEDDTPPSAPKHIEGQRAPDATPTPSAETENR</sequence>
<keyword evidence="2 10" id="KW-0813">Transport</keyword>
<reference evidence="12" key="1">
    <citation type="submission" date="2021-08" db="EMBL/GenBank/DDBJ databases">
        <title>Sphingopyxis panaciterrulae sp. nov., isolated from the surface water of the Yellow Sea.</title>
        <authorList>
            <person name="Gao Z."/>
            <person name="Zhang D."/>
            <person name="Zhang A."/>
        </authorList>
    </citation>
    <scope>NUCLEOTIDE SEQUENCE</scope>
    <source>
        <strain evidence="12">XHP0097</strain>
    </source>
</reference>
<evidence type="ECO:0000256" key="6">
    <source>
        <dbReference type="ARBA" id="ARBA00022927"/>
    </source>
</evidence>
<keyword evidence="9 10" id="KW-0472">Membrane</keyword>
<evidence type="ECO:0000256" key="2">
    <source>
        <dbReference type="ARBA" id="ARBA00022448"/>
    </source>
</evidence>
<feature type="transmembrane region" description="Helical" evidence="10">
    <location>
        <begin position="6"/>
        <end position="25"/>
    </location>
</feature>
<dbReference type="EMBL" id="JAILXK010000001">
    <property type="protein sequence ID" value="MBY4636620.1"/>
    <property type="molecule type" value="Genomic_DNA"/>
</dbReference>
<evidence type="ECO:0000256" key="1">
    <source>
        <dbReference type="ARBA" id="ARBA00004162"/>
    </source>
</evidence>
<dbReference type="Gene3D" id="1.20.5.3310">
    <property type="match status" value="1"/>
</dbReference>
<evidence type="ECO:0000256" key="5">
    <source>
        <dbReference type="ARBA" id="ARBA00022692"/>
    </source>
</evidence>
<name>A0ABS7MC76_9SPHN</name>
<keyword evidence="8 10" id="KW-0811">Translocation</keyword>
<keyword evidence="4" id="KW-0997">Cell inner membrane</keyword>
<proteinExistence type="inferred from homology"/>
<dbReference type="Proteomes" id="UP001166571">
    <property type="component" value="Unassembled WGS sequence"/>
</dbReference>
<comment type="caution">
    <text evidence="12">The sequence shown here is derived from an EMBL/GenBank/DDBJ whole genome shotgun (WGS) entry which is preliminary data.</text>
</comment>
<feature type="compositionally biased region" description="Polar residues" evidence="11">
    <location>
        <begin position="66"/>
        <end position="75"/>
    </location>
</feature>